<protein>
    <recommendedName>
        <fullName evidence="3 9">Signal peptidase complex subunit 2</fullName>
    </recommendedName>
</protein>
<dbReference type="PANTHER" id="PTHR13085:SF0">
    <property type="entry name" value="SIGNAL PEPTIDASE COMPLEX SUBUNIT 2"/>
    <property type="match status" value="1"/>
</dbReference>
<dbReference type="Proteomes" id="UP001295469">
    <property type="component" value="Chromosome A05"/>
</dbReference>
<evidence type="ECO:0000313" key="10">
    <source>
        <dbReference type="EMBL" id="CAF2094639.1"/>
    </source>
</evidence>
<feature type="transmembrane region" description="Helical" evidence="9">
    <location>
        <begin position="52"/>
        <end position="69"/>
    </location>
</feature>
<evidence type="ECO:0000256" key="5">
    <source>
        <dbReference type="ARBA" id="ARBA00022824"/>
    </source>
</evidence>
<keyword evidence="6 9" id="KW-1133">Transmembrane helix</keyword>
<dbReference type="PANTHER" id="PTHR13085">
    <property type="entry name" value="MICROSOMAL SIGNAL PEPTIDASE 25 KDA SUBUNIT"/>
    <property type="match status" value="1"/>
</dbReference>
<name>A0A816TB53_BRANA</name>
<dbReference type="Gramene" id="CDX74817">
    <property type="protein sequence ID" value="CDX74817"/>
    <property type="gene ID" value="GSBRNA2T00116791001"/>
</dbReference>
<dbReference type="EMBL" id="HG994359">
    <property type="protein sequence ID" value="CAF2094639.1"/>
    <property type="molecule type" value="Genomic_DNA"/>
</dbReference>
<dbReference type="OMA" id="YLAESAW"/>
<gene>
    <name evidence="10" type="ORF">DARMORV10_A05P06460.1</name>
</gene>
<dbReference type="GO" id="GO:0005787">
    <property type="term" value="C:signal peptidase complex"/>
    <property type="evidence" value="ECO:0007669"/>
    <property type="project" value="UniProtKB-UniRule"/>
</dbReference>
<dbReference type="Pfam" id="PF06703">
    <property type="entry name" value="SPC25"/>
    <property type="match status" value="1"/>
</dbReference>
<comment type="caution">
    <text evidence="9">Lacks conserved residue(s) required for the propagation of feature annotation.</text>
</comment>
<comment type="similarity">
    <text evidence="2 9">Belongs to the SPCS2 family.</text>
</comment>
<proteinExistence type="inferred from homology"/>
<keyword evidence="5 9" id="KW-0256">Endoplasmic reticulum</keyword>
<keyword evidence="4 9" id="KW-0812">Transmembrane</keyword>
<dbReference type="GO" id="GO:0008233">
    <property type="term" value="F:peptidase activity"/>
    <property type="evidence" value="ECO:0007669"/>
    <property type="project" value="UniProtKB-UniRule"/>
</dbReference>
<evidence type="ECO:0000256" key="1">
    <source>
        <dbReference type="ARBA" id="ARBA00004477"/>
    </source>
</evidence>
<evidence type="ECO:0000256" key="2">
    <source>
        <dbReference type="ARBA" id="ARBA00007324"/>
    </source>
</evidence>
<comment type="function">
    <text evidence="8 9">Component of the signal peptidase complex (SPC) which catalyzes the cleavage of N-terminal signal sequences from nascent proteins as they are translocated into the lumen of the endoplasmic reticulum. Enhances the enzymatic activity of SPC and facilitates the interactions between different components of the translocation site.</text>
</comment>
<dbReference type="AlphaFoldDB" id="A0A816TB53"/>
<evidence type="ECO:0000256" key="6">
    <source>
        <dbReference type="ARBA" id="ARBA00022989"/>
    </source>
</evidence>
<sequence>MEEKKAESTNKNVKKANLLEHNSIKHILDESVSDIVKSRGYKEDVRLSNMKLILGTVIIVVALVAQFYNKKFPENRDFLIGCIASYPFLLLWIDCLDRETTYVVLNGVLQLILYTKEKNAILFTYPPEGSFTSTGLVVSSKLPRFSDEYTLTIDSADPKSISAGKSVQLTKSVTQWFTKDGVLVEGLFWKDVEALIKDYAKEGEPKKKK</sequence>
<comment type="subcellular location">
    <subcellularLocation>
        <location evidence="1 9">Endoplasmic reticulum membrane</location>
        <topology evidence="1 9">Multi-pass membrane protein</topology>
    </subcellularLocation>
</comment>
<keyword evidence="7 9" id="KW-0472">Membrane</keyword>
<evidence type="ECO:0000256" key="8">
    <source>
        <dbReference type="ARBA" id="ARBA00045608"/>
    </source>
</evidence>
<reference evidence="10" key="1">
    <citation type="submission" date="2021-01" db="EMBL/GenBank/DDBJ databases">
        <authorList>
            <consortium name="Genoscope - CEA"/>
            <person name="William W."/>
        </authorList>
    </citation>
    <scope>NUCLEOTIDE SEQUENCE</scope>
</reference>
<dbReference type="InterPro" id="IPR009582">
    <property type="entry name" value="Spc2/SPCS2"/>
</dbReference>
<evidence type="ECO:0000256" key="3">
    <source>
        <dbReference type="ARBA" id="ARBA00017057"/>
    </source>
</evidence>
<dbReference type="GO" id="GO:0006465">
    <property type="term" value="P:signal peptide processing"/>
    <property type="evidence" value="ECO:0007669"/>
    <property type="project" value="UniProtKB-UniRule"/>
</dbReference>
<evidence type="ECO:0000256" key="4">
    <source>
        <dbReference type="ARBA" id="ARBA00022692"/>
    </source>
</evidence>
<accession>A0A816TB53</accession>
<organism evidence="10">
    <name type="scientific">Brassica napus</name>
    <name type="common">Rape</name>
    <dbReference type="NCBI Taxonomy" id="3708"/>
    <lineage>
        <taxon>Eukaryota</taxon>
        <taxon>Viridiplantae</taxon>
        <taxon>Streptophyta</taxon>
        <taxon>Embryophyta</taxon>
        <taxon>Tracheophyta</taxon>
        <taxon>Spermatophyta</taxon>
        <taxon>Magnoliopsida</taxon>
        <taxon>eudicotyledons</taxon>
        <taxon>Gunneridae</taxon>
        <taxon>Pentapetalae</taxon>
        <taxon>rosids</taxon>
        <taxon>malvids</taxon>
        <taxon>Brassicales</taxon>
        <taxon>Brassicaceae</taxon>
        <taxon>Brassiceae</taxon>
        <taxon>Brassica</taxon>
    </lineage>
</organism>
<evidence type="ECO:0000256" key="9">
    <source>
        <dbReference type="RuleBase" id="RU368033"/>
    </source>
</evidence>
<evidence type="ECO:0000256" key="7">
    <source>
        <dbReference type="ARBA" id="ARBA00023136"/>
    </source>
</evidence>